<gene>
    <name evidence="2" type="ORF">BHYA_0616g00010</name>
</gene>
<reference evidence="2 3" key="1">
    <citation type="submission" date="2017-12" db="EMBL/GenBank/DDBJ databases">
        <title>Comparative genomics of Botrytis spp.</title>
        <authorList>
            <person name="Valero-Jimenez C.A."/>
            <person name="Tapia P."/>
            <person name="Veloso J."/>
            <person name="Silva-Moreno E."/>
            <person name="Staats M."/>
            <person name="Valdes J.H."/>
            <person name="Van Kan J.A.L."/>
        </authorList>
    </citation>
    <scope>NUCLEOTIDE SEQUENCE [LARGE SCALE GENOMIC DNA]</scope>
    <source>
        <strain evidence="2 3">Bh0001</strain>
    </source>
</reference>
<dbReference type="Proteomes" id="UP000297814">
    <property type="component" value="Unassembled WGS sequence"/>
</dbReference>
<evidence type="ECO:0000313" key="3">
    <source>
        <dbReference type="Proteomes" id="UP000297814"/>
    </source>
</evidence>
<comment type="caution">
    <text evidence="2">The sequence shown here is derived from an EMBL/GenBank/DDBJ whole genome shotgun (WGS) entry which is preliminary data.</text>
</comment>
<feature type="domain" description="SRR1-like" evidence="1">
    <location>
        <begin position="15"/>
        <end position="66"/>
    </location>
</feature>
<dbReference type="AlphaFoldDB" id="A0A4Z1G8X6"/>
<protein>
    <recommendedName>
        <fullName evidence="1">SRR1-like domain-containing protein</fullName>
    </recommendedName>
</protein>
<name>A0A4Z1G8X6_9HELO</name>
<keyword evidence="3" id="KW-1185">Reference proteome</keyword>
<evidence type="ECO:0000259" key="1">
    <source>
        <dbReference type="Pfam" id="PF07985"/>
    </source>
</evidence>
<dbReference type="Pfam" id="PF07985">
    <property type="entry name" value="SRR1"/>
    <property type="match status" value="1"/>
</dbReference>
<organism evidence="2 3">
    <name type="scientific">Botrytis hyacinthi</name>
    <dbReference type="NCBI Taxonomy" id="278943"/>
    <lineage>
        <taxon>Eukaryota</taxon>
        <taxon>Fungi</taxon>
        <taxon>Dikarya</taxon>
        <taxon>Ascomycota</taxon>
        <taxon>Pezizomycotina</taxon>
        <taxon>Leotiomycetes</taxon>
        <taxon>Helotiales</taxon>
        <taxon>Sclerotiniaceae</taxon>
        <taxon>Botrytis</taxon>
    </lineage>
</organism>
<evidence type="ECO:0000313" key="2">
    <source>
        <dbReference type="EMBL" id="TGO31509.1"/>
    </source>
</evidence>
<accession>A0A4Z1G8X6</accession>
<proteinExistence type="predicted"/>
<dbReference type="InterPro" id="IPR012942">
    <property type="entry name" value="SRR1-like"/>
</dbReference>
<sequence>MYRLRDVDRDKMRALLDELKKGKIRQENVVCIALGTFHEVDTRDREGTSSQFAALVELIERLGLPKIAKKVI</sequence>
<dbReference type="EMBL" id="PQXK01000611">
    <property type="protein sequence ID" value="TGO31509.1"/>
    <property type="molecule type" value="Genomic_DNA"/>
</dbReference>